<dbReference type="PROSITE" id="PS51886">
    <property type="entry name" value="TLDC"/>
    <property type="match status" value="1"/>
</dbReference>
<dbReference type="PANTHER" id="PTHR23354">
    <property type="entry name" value="NUCLEOLAR PROTEIN 7/ESTROGEN RECEPTOR COACTIVATOR-RELATED"/>
    <property type="match status" value="1"/>
</dbReference>
<accession>A0A397HJF2</accession>
<feature type="region of interest" description="Disordered" evidence="1">
    <location>
        <begin position="63"/>
        <end position="84"/>
    </location>
</feature>
<name>A0A397HJF2_9GLOM</name>
<protein>
    <recommendedName>
        <fullName evidence="2">TLDc domain-containing protein</fullName>
    </recommendedName>
</protein>
<reference evidence="3 4" key="1">
    <citation type="submission" date="2018-08" db="EMBL/GenBank/DDBJ databases">
        <title>Genome and evolution of the arbuscular mycorrhizal fungus Diversispora epigaea (formerly Glomus versiforme) and its bacterial endosymbionts.</title>
        <authorList>
            <person name="Sun X."/>
            <person name="Fei Z."/>
            <person name="Harrison M."/>
        </authorList>
    </citation>
    <scope>NUCLEOTIDE SEQUENCE [LARGE SCALE GENOMIC DNA]</scope>
    <source>
        <strain evidence="3 4">IT104</strain>
    </source>
</reference>
<feature type="compositionally biased region" description="Basic residues" evidence="1">
    <location>
        <begin position="68"/>
        <end position="79"/>
    </location>
</feature>
<dbReference type="AlphaFoldDB" id="A0A397HJF2"/>
<evidence type="ECO:0000313" key="4">
    <source>
        <dbReference type="Proteomes" id="UP000266861"/>
    </source>
</evidence>
<evidence type="ECO:0000256" key="1">
    <source>
        <dbReference type="SAM" id="MobiDB-lite"/>
    </source>
</evidence>
<comment type="caution">
    <text evidence="3">The sequence shown here is derived from an EMBL/GenBank/DDBJ whole genome shotgun (WGS) entry which is preliminary data.</text>
</comment>
<evidence type="ECO:0000313" key="3">
    <source>
        <dbReference type="EMBL" id="RHZ60560.1"/>
    </source>
</evidence>
<dbReference type="EMBL" id="PQFF01000322">
    <property type="protein sequence ID" value="RHZ60560.1"/>
    <property type="molecule type" value="Genomic_DNA"/>
</dbReference>
<dbReference type="Proteomes" id="UP000266861">
    <property type="component" value="Unassembled WGS sequence"/>
</dbReference>
<proteinExistence type="predicted"/>
<dbReference type="OrthoDB" id="2441258at2759"/>
<evidence type="ECO:0000259" key="2">
    <source>
        <dbReference type="PROSITE" id="PS51886"/>
    </source>
</evidence>
<feature type="domain" description="TLDc" evidence="2">
    <location>
        <begin position="108"/>
        <end position="282"/>
    </location>
</feature>
<keyword evidence="4" id="KW-1185">Reference proteome</keyword>
<sequence>MDVLEYITHPNQQVLSSSSSSQENHLIFPDNFKLSSQDIISTTPYSASSSSLSSSSLSFLEKKESSSGKKRRGKKRKRSASSQLVEIQRKKLNSDPSRSILIDPSQSILIGQKHISLIYSWIANDTKDSYNLNLLLRASVHGFSPKTFHQICDYKGPTLTIIKVLGSQEILGGYNPLFWDSTCKHGINSKTKDSFIFSINFFNEEEKIILSRVQESARAIFQHKRFGPSFGRRTRKKKQDLKMIDMGMKIPASSCKRNSYEKKIRESDKPFFVEDYEVFQVIKNDI</sequence>
<dbReference type="InterPro" id="IPR006571">
    <property type="entry name" value="TLDc_dom"/>
</dbReference>
<gene>
    <name evidence="3" type="ORF">Glove_352g62</name>
</gene>
<organism evidence="3 4">
    <name type="scientific">Diversispora epigaea</name>
    <dbReference type="NCBI Taxonomy" id="1348612"/>
    <lineage>
        <taxon>Eukaryota</taxon>
        <taxon>Fungi</taxon>
        <taxon>Fungi incertae sedis</taxon>
        <taxon>Mucoromycota</taxon>
        <taxon>Glomeromycotina</taxon>
        <taxon>Glomeromycetes</taxon>
        <taxon>Diversisporales</taxon>
        <taxon>Diversisporaceae</taxon>
        <taxon>Diversispora</taxon>
    </lineage>
</organism>
<dbReference type="Pfam" id="PF07534">
    <property type="entry name" value="TLD"/>
    <property type="match status" value="1"/>
</dbReference>